<evidence type="ECO:0000259" key="1">
    <source>
        <dbReference type="PROSITE" id="PS50181"/>
    </source>
</evidence>
<proteinExistence type="predicted"/>
<name>A0A319FEQ2_ASPSB</name>
<dbReference type="OrthoDB" id="5130616at2759"/>
<dbReference type="PROSITE" id="PS50181">
    <property type="entry name" value="FBOX"/>
    <property type="match status" value="1"/>
</dbReference>
<feature type="domain" description="F-box" evidence="1">
    <location>
        <begin position="1"/>
        <end position="45"/>
    </location>
</feature>
<dbReference type="InterPro" id="IPR001810">
    <property type="entry name" value="F-box_dom"/>
</dbReference>
<dbReference type="VEuPathDB" id="FungiDB:BO78DRAFT_447986"/>
<dbReference type="Pfam" id="PF24969">
    <property type="entry name" value="LRR_15"/>
    <property type="match status" value="1"/>
</dbReference>
<sequence length="520" mass="61117">MTLHQLPTEIILQIISLLTAHDYTQLVLVCKSWYCLFIPHLYHHVMLPLNDYCDCTYGHMRSSRDLPVRRFTHAVIENPALALMIHSLELYPSDCKGKWRNRPPLEPLAEEKYRASMLPYGQAKRKHRRKFHAWRRDLKHRSERQDWYRYSYYHEDAWLALLLVQVKNLEKLAIELPEERNHTEPTDHQKNSVHFERVIQWASSSKLGILTHLTHVSLTNGPCFWEMGTAVDAVPLNRLIPFLRIPSLRKLYVRNPCDRSPLHLPKDLVLPITHLDIEWPRERLPNLPRLLERCSQLESFTLEQDELHNEHSDSLPDLSLLYPPLRKSLFSLRYLNLTFDSGRVWQDAVIPRPTFLGTLADFPNLDSVHMRWANLLPFLRNRAYDPSTPLWKLLPRSLTHLYIDDCLIQCSSTLCMELESLMKQFPGNVPLLQTLYLRFAAREQEPGQGCLECLKRWSTRREMQPDLVAESLLQNLQHDFGTLGIAFRIIEREKNVPFAQDHAIRKKWPRGDSGKIRVLN</sequence>
<dbReference type="InterPro" id="IPR036047">
    <property type="entry name" value="F-box-like_dom_sf"/>
</dbReference>
<dbReference type="SMART" id="SM00256">
    <property type="entry name" value="FBOX"/>
    <property type="match status" value="1"/>
</dbReference>
<organism evidence="2 3">
    <name type="scientific">Aspergillus sclerotiicarbonarius (strain CBS 121057 / IBT 28362)</name>
    <dbReference type="NCBI Taxonomy" id="1448318"/>
    <lineage>
        <taxon>Eukaryota</taxon>
        <taxon>Fungi</taxon>
        <taxon>Dikarya</taxon>
        <taxon>Ascomycota</taxon>
        <taxon>Pezizomycotina</taxon>
        <taxon>Eurotiomycetes</taxon>
        <taxon>Eurotiomycetidae</taxon>
        <taxon>Eurotiales</taxon>
        <taxon>Aspergillaceae</taxon>
        <taxon>Aspergillus</taxon>
        <taxon>Aspergillus subgen. Circumdati</taxon>
    </lineage>
</organism>
<dbReference type="Pfam" id="PF12937">
    <property type="entry name" value="F-box-like"/>
    <property type="match status" value="1"/>
</dbReference>
<accession>A0A319FEQ2</accession>
<keyword evidence="3" id="KW-1185">Reference proteome</keyword>
<dbReference type="AlphaFoldDB" id="A0A319FEQ2"/>
<reference evidence="2 3" key="1">
    <citation type="submission" date="2018-02" db="EMBL/GenBank/DDBJ databases">
        <title>The genomes of Aspergillus section Nigri reveals drivers in fungal speciation.</title>
        <authorList>
            <consortium name="DOE Joint Genome Institute"/>
            <person name="Vesth T.C."/>
            <person name="Nybo J."/>
            <person name="Theobald S."/>
            <person name="Brandl J."/>
            <person name="Frisvad J.C."/>
            <person name="Nielsen K.F."/>
            <person name="Lyhne E.K."/>
            <person name="Kogle M.E."/>
            <person name="Kuo A."/>
            <person name="Riley R."/>
            <person name="Clum A."/>
            <person name="Nolan M."/>
            <person name="Lipzen A."/>
            <person name="Salamov A."/>
            <person name="Henrissat B."/>
            <person name="Wiebenga A."/>
            <person name="De vries R.P."/>
            <person name="Grigoriev I.V."/>
            <person name="Mortensen U.H."/>
            <person name="Andersen M.R."/>
            <person name="Baker S.E."/>
        </authorList>
    </citation>
    <scope>NUCLEOTIDE SEQUENCE [LARGE SCALE GENOMIC DNA]</scope>
    <source>
        <strain evidence="2 3">CBS 121057</strain>
    </source>
</reference>
<gene>
    <name evidence="2" type="ORF">BO78DRAFT_447986</name>
</gene>
<evidence type="ECO:0000313" key="2">
    <source>
        <dbReference type="EMBL" id="PYI05103.1"/>
    </source>
</evidence>
<evidence type="ECO:0000313" key="3">
    <source>
        <dbReference type="Proteomes" id="UP000248423"/>
    </source>
</evidence>
<dbReference type="Gene3D" id="1.20.1280.50">
    <property type="match status" value="1"/>
</dbReference>
<dbReference type="EMBL" id="KZ826361">
    <property type="protein sequence ID" value="PYI05103.1"/>
    <property type="molecule type" value="Genomic_DNA"/>
</dbReference>
<dbReference type="SUPFAM" id="SSF81383">
    <property type="entry name" value="F-box domain"/>
    <property type="match status" value="1"/>
</dbReference>
<dbReference type="SUPFAM" id="SSF52047">
    <property type="entry name" value="RNI-like"/>
    <property type="match status" value="1"/>
</dbReference>
<protein>
    <recommendedName>
        <fullName evidence="1">F-box domain-containing protein</fullName>
    </recommendedName>
</protein>
<dbReference type="STRING" id="1448318.A0A319FEQ2"/>
<dbReference type="InterPro" id="IPR056867">
    <property type="entry name" value="LRR_15"/>
</dbReference>
<dbReference type="Proteomes" id="UP000248423">
    <property type="component" value="Unassembled WGS sequence"/>
</dbReference>